<dbReference type="Proteomes" id="UP001597285">
    <property type="component" value="Unassembled WGS sequence"/>
</dbReference>
<dbReference type="RefSeq" id="WP_058918961.1">
    <property type="nucleotide sequence ID" value="NZ_JBHSQC010000004.1"/>
</dbReference>
<dbReference type="EMBL" id="JBHUFF010000009">
    <property type="protein sequence ID" value="MFD1799278.1"/>
    <property type="molecule type" value="Genomic_DNA"/>
</dbReference>
<protein>
    <submittedName>
        <fullName evidence="1">HAD family hydrolase</fullName>
        <ecNumber evidence="1">3.1.3.-</ecNumber>
    </submittedName>
</protein>
<sequence length="273" mass="30601">MIKLIITDMDGTFLNSKGDFDRLLFKQTNDVMKEQGVFFAPCTGKQCERVEELFEEDAADLWILGDSATRIKHNGQFIYESLIPNALGLQAIEALEEISLEHTIIACTQNGAVVKKDIPETELHYVKGSYAEVVEVEDFHDISDDFLKITLHDPLGQCVATKEKMSNFEDRLYIVASEDTWIDIADFDVHKGTTIKKLQSILNVSPAETMVFGDGRNDVELMASGEYSFAVRNACQEILDAANFVTKSNEESGVLYAINQLLNLQQPYVLSDL</sequence>
<dbReference type="NCBIfam" id="TIGR01484">
    <property type="entry name" value="HAD-SF-IIB"/>
    <property type="match status" value="1"/>
</dbReference>
<dbReference type="PANTHER" id="PTHR10000">
    <property type="entry name" value="PHOSPHOSERINE PHOSPHATASE"/>
    <property type="match status" value="1"/>
</dbReference>
<keyword evidence="2" id="KW-1185">Reference proteome</keyword>
<dbReference type="InterPro" id="IPR036412">
    <property type="entry name" value="HAD-like_sf"/>
</dbReference>
<dbReference type="Pfam" id="PF08282">
    <property type="entry name" value="Hydrolase_3"/>
    <property type="match status" value="1"/>
</dbReference>
<dbReference type="InterPro" id="IPR023214">
    <property type="entry name" value="HAD_sf"/>
</dbReference>
<gene>
    <name evidence="1" type="ORF">ACFSBK_05305</name>
</gene>
<evidence type="ECO:0000313" key="2">
    <source>
        <dbReference type="Proteomes" id="UP001597285"/>
    </source>
</evidence>
<reference evidence="2" key="1">
    <citation type="journal article" date="2019" name="Int. J. Syst. Evol. Microbiol.">
        <title>The Global Catalogue of Microorganisms (GCM) 10K type strain sequencing project: providing services to taxonomists for standard genome sequencing and annotation.</title>
        <authorList>
            <consortium name="The Broad Institute Genomics Platform"/>
            <consortium name="The Broad Institute Genome Sequencing Center for Infectious Disease"/>
            <person name="Wu L."/>
            <person name="Ma J."/>
        </authorList>
    </citation>
    <scope>NUCLEOTIDE SEQUENCE [LARGE SCALE GENOMIC DNA]</scope>
    <source>
        <strain evidence="2">KCTC 42143</strain>
    </source>
</reference>
<dbReference type="Gene3D" id="3.40.50.1000">
    <property type="entry name" value="HAD superfamily/HAD-like"/>
    <property type="match status" value="1"/>
</dbReference>
<comment type="caution">
    <text evidence="1">The sequence shown here is derived from an EMBL/GenBank/DDBJ whole genome shotgun (WGS) entry which is preliminary data.</text>
</comment>
<keyword evidence="1" id="KW-0378">Hydrolase</keyword>
<evidence type="ECO:0000313" key="1">
    <source>
        <dbReference type="EMBL" id="MFD1799278.1"/>
    </source>
</evidence>
<dbReference type="PANTHER" id="PTHR10000:SF53">
    <property type="entry name" value="5-AMINO-6-(5-PHOSPHO-D-RIBITYLAMINO)URACIL PHOSPHATASE YBJI-RELATED"/>
    <property type="match status" value="1"/>
</dbReference>
<name>A0ABW4NLH3_9LACT</name>
<dbReference type="Gene3D" id="3.30.1240.10">
    <property type="match status" value="1"/>
</dbReference>
<accession>A0ABW4NLH3</accession>
<dbReference type="SFLD" id="SFLDG01140">
    <property type="entry name" value="C2.B:_Phosphomannomutase_and_P"/>
    <property type="match status" value="1"/>
</dbReference>
<proteinExistence type="predicted"/>
<dbReference type="SUPFAM" id="SSF56784">
    <property type="entry name" value="HAD-like"/>
    <property type="match status" value="1"/>
</dbReference>
<dbReference type="InterPro" id="IPR006379">
    <property type="entry name" value="HAD-SF_hydro_IIB"/>
</dbReference>
<dbReference type="EC" id="3.1.3.-" evidence="1"/>
<organism evidence="1 2">
    <name type="scientific">Carnobacterium antarcticum</name>
    <dbReference type="NCBI Taxonomy" id="2126436"/>
    <lineage>
        <taxon>Bacteria</taxon>
        <taxon>Bacillati</taxon>
        <taxon>Bacillota</taxon>
        <taxon>Bacilli</taxon>
        <taxon>Lactobacillales</taxon>
        <taxon>Carnobacteriaceae</taxon>
        <taxon>Carnobacterium</taxon>
    </lineage>
</organism>
<dbReference type="GO" id="GO:0016787">
    <property type="term" value="F:hydrolase activity"/>
    <property type="evidence" value="ECO:0007669"/>
    <property type="project" value="UniProtKB-KW"/>
</dbReference>
<dbReference type="SFLD" id="SFLDS00003">
    <property type="entry name" value="Haloacid_Dehalogenase"/>
    <property type="match status" value="1"/>
</dbReference>